<dbReference type="InterPro" id="IPR024989">
    <property type="entry name" value="MFS_assoc_dom"/>
</dbReference>
<reference evidence="9" key="1">
    <citation type="submission" date="2013-02" db="EMBL/GenBank/DDBJ databases">
        <authorList>
            <consortium name="The Broad Institute Genome Sequencing Platform"/>
            <person name="Cuomo C."/>
            <person name="Becnel J."/>
            <person name="Sanscrainte N."/>
            <person name="Walker B."/>
            <person name="Young S.K."/>
            <person name="Zeng Q."/>
            <person name="Gargeya S."/>
            <person name="Fitzgerald M."/>
            <person name="Haas B."/>
            <person name="Abouelleil A."/>
            <person name="Alvarado L."/>
            <person name="Arachchi H.M."/>
            <person name="Berlin A.M."/>
            <person name="Chapman S.B."/>
            <person name="Dewar J."/>
            <person name="Goldberg J."/>
            <person name="Griggs A."/>
            <person name="Gujja S."/>
            <person name="Hansen M."/>
            <person name="Howarth C."/>
            <person name="Imamovic A."/>
            <person name="Larimer J."/>
            <person name="McCowan C."/>
            <person name="Murphy C."/>
            <person name="Neiman D."/>
            <person name="Pearson M."/>
            <person name="Priest M."/>
            <person name="Roberts A."/>
            <person name="Saif S."/>
            <person name="Shea T."/>
            <person name="Sisk P."/>
            <person name="Sykes S."/>
            <person name="Wortman J."/>
            <person name="Nusbaum C."/>
            <person name="Birren B."/>
        </authorList>
    </citation>
    <scope>NUCLEOTIDE SEQUENCE [LARGE SCALE GENOMIC DNA]</scope>
    <source>
        <strain evidence="9">PRA339</strain>
    </source>
</reference>
<dbReference type="PANTHER" id="PTHR16172">
    <property type="entry name" value="MAJOR FACILITATOR SUPERFAMILY DOMAIN-CONTAINING PROTEIN 6-LIKE"/>
    <property type="match status" value="1"/>
</dbReference>
<feature type="transmembrane region" description="Helical" evidence="6">
    <location>
        <begin position="362"/>
        <end position="385"/>
    </location>
</feature>
<name>A0A059EXZ9_9MICR</name>
<evidence type="ECO:0000256" key="1">
    <source>
        <dbReference type="ARBA" id="ARBA00004141"/>
    </source>
</evidence>
<evidence type="ECO:0000313" key="8">
    <source>
        <dbReference type="EMBL" id="KCZ79923.1"/>
    </source>
</evidence>
<evidence type="ECO:0000256" key="4">
    <source>
        <dbReference type="ARBA" id="ARBA00022989"/>
    </source>
</evidence>
<feature type="transmembrane region" description="Helical" evidence="6">
    <location>
        <begin position="332"/>
        <end position="350"/>
    </location>
</feature>
<evidence type="ECO:0000313" key="9">
    <source>
        <dbReference type="Proteomes" id="UP000030655"/>
    </source>
</evidence>
<feature type="transmembrane region" description="Helical" evidence="6">
    <location>
        <begin position="237"/>
        <end position="257"/>
    </location>
</feature>
<dbReference type="PANTHER" id="PTHR16172:SF41">
    <property type="entry name" value="MAJOR FACILITATOR SUPERFAMILY DOMAIN-CONTAINING PROTEIN 6-LIKE"/>
    <property type="match status" value="1"/>
</dbReference>
<dbReference type="OrthoDB" id="515887at2759"/>
<keyword evidence="9" id="KW-1185">Reference proteome</keyword>
<feature type="transmembrane region" description="Helical" evidence="6">
    <location>
        <begin position="264"/>
        <end position="286"/>
    </location>
</feature>
<gene>
    <name evidence="8" type="ORF">H312_02678</name>
</gene>
<dbReference type="AlphaFoldDB" id="A0A059EXZ9"/>
<sequence length="392" mass="45373">MNLNKLKLLYLFNAIYVYSFYAFRNLIIEKVIELTKPQQSILNGIVYFISFFVNILITFLSDKFKTHKITLISSLTVSSACFQLMLMSKNLYIFSFFYFFVTSMNQVLNPILDIYILGSSFDYAKIRVYDAYGYIISTCLSELGYNFLNQDINKGYLYFRIFNFASFIVLISMLHYFLTKKVINSQKGIQTKKKNAFIRFSLLILTVLLIGMNRTSTSNFLSHYHSEYLKLNLNNNRIVLAVCLSFGVLGEIIIFNVPLTKLFGLFYPLLIGSLFQLLRFILYYVLKPTHTHLFLKVCMIETMKGLTFSMVHVSCTSLSKMYGGKYESMAQFIYNGTYIALGNLFSGLLFSSSLDHGNDFSYFFKSNIIVCLLSIFLIILSKMIYKQGWSVK</sequence>
<organism evidence="8 9">
    <name type="scientific">Anncaliia algerae PRA339</name>
    <dbReference type="NCBI Taxonomy" id="1288291"/>
    <lineage>
        <taxon>Eukaryota</taxon>
        <taxon>Fungi</taxon>
        <taxon>Fungi incertae sedis</taxon>
        <taxon>Microsporidia</taxon>
        <taxon>Tubulinosematoidea</taxon>
        <taxon>Tubulinosematidae</taxon>
        <taxon>Anncaliia</taxon>
    </lineage>
</organism>
<evidence type="ECO:0000256" key="6">
    <source>
        <dbReference type="SAM" id="Phobius"/>
    </source>
</evidence>
<evidence type="ECO:0000259" key="7">
    <source>
        <dbReference type="Pfam" id="PF12832"/>
    </source>
</evidence>
<dbReference type="EMBL" id="KK365218">
    <property type="protein sequence ID" value="KCZ79923.1"/>
    <property type="molecule type" value="Genomic_DNA"/>
</dbReference>
<dbReference type="Proteomes" id="UP000030655">
    <property type="component" value="Unassembled WGS sequence"/>
</dbReference>
<dbReference type="SUPFAM" id="SSF103473">
    <property type="entry name" value="MFS general substrate transporter"/>
    <property type="match status" value="1"/>
</dbReference>
<dbReference type="InterPro" id="IPR036259">
    <property type="entry name" value="MFS_trans_sf"/>
</dbReference>
<dbReference type="HOGENOM" id="CLU_584071_0_0_1"/>
<feature type="transmembrane region" description="Helical" evidence="6">
    <location>
        <begin position="7"/>
        <end position="28"/>
    </location>
</feature>
<evidence type="ECO:0000256" key="3">
    <source>
        <dbReference type="ARBA" id="ARBA00022692"/>
    </source>
</evidence>
<dbReference type="Gene3D" id="1.20.1250.20">
    <property type="entry name" value="MFS general substrate transporter like domains"/>
    <property type="match status" value="2"/>
</dbReference>
<evidence type="ECO:0000256" key="2">
    <source>
        <dbReference type="ARBA" id="ARBA00005241"/>
    </source>
</evidence>
<dbReference type="VEuPathDB" id="MicrosporidiaDB:H312_02678"/>
<keyword evidence="4 6" id="KW-1133">Transmembrane helix</keyword>
<keyword evidence="5 6" id="KW-0472">Membrane</keyword>
<protein>
    <recommendedName>
        <fullName evidence="7">Major facilitator superfamily associated domain-containing protein</fullName>
    </recommendedName>
</protein>
<dbReference type="Pfam" id="PF12832">
    <property type="entry name" value="MFS_1_like"/>
    <property type="match status" value="1"/>
</dbReference>
<feature type="domain" description="Major facilitator superfamily associated" evidence="7">
    <location>
        <begin position="5"/>
        <end position="350"/>
    </location>
</feature>
<reference evidence="8 9" key="2">
    <citation type="submission" date="2014-03" db="EMBL/GenBank/DDBJ databases">
        <title>The Genome Sequence of Anncaliia algerae insect isolate PRA339.</title>
        <authorList>
            <consortium name="The Broad Institute Genome Sequencing Platform"/>
            <consortium name="The Broad Institute Genome Sequencing Center for Infectious Disease"/>
            <person name="Cuomo C."/>
            <person name="Becnel J."/>
            <person name="Sanscrainte N."/>
            <person name="Walker B."/>
            <person name="Young S.K."/>
            <person name="Zeng Q."/>
            <person name="Gargeya S."/>
            <person name="Fitzgerald M."/>
            <person name="Haas B."/>
            <person name="Abouelleil A."/>
            <person name="Alvarado L."/>
            <person name="Arachchi H.M."/>
            <person name="Berlin A.M."/>
            <person name="Chapman S.B."/>
            <person name="Dewar J."/>
            <person name="Goldberg J."/>
            <person name="Griggs A."/>
            <person name="Gujja S."/>
            <person name="Hansen M."/>
            <person name="Howarth C."/>
            <person name="Imamovic A."/>
            <person name="Larimer J."/>
            <person name="McCowan C."/>
            <person name="Murphy C."/>
            <person name="Neiman D."/>
            <person name="Pearson M."/>
            <person name="Priest M."/>
            <person name="Roberts A."/>
            <person name="Saif S."/>
            <person name="Shea T."/>
            <person name="Sisk P."/>
            <person name="Sykes S."/>
            <person name="Wortman J."/>
            <person name="Nusbaum C."/>
            <person name="Birren B."/>
        </authorList>
    </citation>
    <scope>NUCLEOTIDE SEQUENCE [LARGE SCALE GENOMIC DNA]</scope>
    <source>
        <strain evidence="8 9">PRA339</strain>
    </source>
</reference>
<evidence type="ECO:0000256" key="5">
    <source>
        <dbReference type="ARBA" id="ARBA00023136"/>
    </source>
</evidence>
<keyword evidence="3 6" id="KW-0812">Transmembrane</keyword>
<feature type="transmembrane region" description="Helical" evidence="6">
    <location>
        <begin position="157"/>
        <end position="177"/>
    </location>
</feature>
<feature type="transmembrane region" description="Helical" evidence="6">
    <location>
        <begin position="40"/>
        <end position="60"/>
    </location>
</feature>
<dbReference type="InterPro" id="IPR051717">
    <property type="entry name" value="MFS_MFSD6"/>
</dbReference>
<feature type="transmembrane region" description="Helical" evidence="6">
    <location>
        <begin position="92"/>
        <end position="116"/>
    </location>
</feature>
<feature type="transmembrane region" description="Helical" evidence="6">
    <location>
        <begin position="197"/>
        <end position="217"/>
    </location>
</feature>
<proteinExistence type="inferred from homology"/>
<comment type="similarity">
    <text evidence="2">Belongs to the major facilitator superfamily. MFSD6 family.</text>
</comment>
<comment type="subcellular location">
    <subcellularLocation>
        <location evidence="1">Membrane</location>
        <topology evidence="1">Multi-pass membrane protein</topology>
    </subcellularLocation>
</comment>
<accession>A0A059EXZ9</accession>
<dbReference type="GO" id="GO:0016020">
    <property type="term" value="C:membrane"/>
    <property type="evidence" value="ECO:0007669"/>
    <property type="project" value="UniProtKB-SubCell"/>
</dbReference>